<reference evidence="1 2" key="1">
    <citation type="submission" date="2007-03" db="EMBL/GenBank/DDBJ databases">
        <authorList>
            <person name="Stal L."/>
            <person name="Ferriera S."/>
            <person name="Johnson J."/>
            <person name="Kravitz S."/>
            <person name="Beeson K."/>
            <person name="Sutton G."/>
            <person name="Rogers Y.-H."/>
            <person name="Friedman R."/>
            <person name="Frazier M."/>
            <person name="Venter J.C."/>
        </authorList>
    </citation>
    <scope>NUCLEOTIDE SEQUENCE [LARGE SCALE GENOMIC DNA]</scope>
    <source>
        <strain evidence="1 2">CCY0110</strain>
    </source>
</reference>
<dbReference type="Proteomes" id="UP000003781">
    <property type="component" value="Unassembled WGS sequence"/>
</dbReference>
<proteinExistence type="predicted"/>
<comment type="caution">
    <text evidence="1">The sequence shown here is derived from an EMBL/GenBank/DDBJ whole genome shotgun (WGS) entry which is preliminary data.</text>
</comment>
<evidence type="ECO:0000313" key="1">
    <source>
        <dbReference type="EMBL" id="EAZ93450.1"/>
    </source>
</evidence>
<dbReference type="AlphaFoldDB" id="A3II18"/>
<name>A3II18_9CHRO</name>
<accession>A3II18</accession>
<keyword evidence="2" id="KW-1185">Reference proteome</keyword>
<protein>
    <submittedName>
        <fullName evidence="1">Uncharacterized protein</fullName>
    </submittedName>
</protein>
<sequence length="21" mass="2396">MSGKHFDFFSDNFFNNAILGS</sequence>
<evidence type="ECO:0000313" key="2">
    <source>
        <dbReference type="Proteomes" id="UP000003781"/>
    </source>
</evidence>
<gene>
    <name evidence="1" type="ORF">CY0110_16682</name>
</gene>
<dbReference type="EMBL" id="AAXW01000002">
    <property type="protein sequence ID" value="EAZ93450.1"/>
    <property type="molecule type" value="Genomic_DNA"/>
</dbReference>
<organism evidence="1 2">
    <name type="scientific">Crocosphaera chwakensis CCY0110</name>
    <dbReference type="NCBI Taxonomy" id="391612"/>
    <lineage>
        <taxon>Bacteria</taxon>
        <taxon>Bacillati</taxon>
        <taxon>Cyanobacteriota</taxon>
        <taxon>Cyanophyceae</taxon>
        <taxon>Oscillatoriophycideae</taxon>
        <taxon>Chroococcales</taxon>
        <taxon>Aphanothecaceae</taxon>
        <taxon>Crocosphaera</taxon>
        <taxon>Crocosphaera chwakensis</taxon>
    </lineage>
</organism>